<feature type="transmembrane region" description="Helical" evidence="1">
    <location>
        <begin position="82"/>
        <end position="102"/>
    </location>
</feature>
<dbReference type="EMBL" id="JARKIB010000044">
    <property type="protein sequence ID" value="KAJ7757613.1"/>
    <property type="molecule type" value="Genomic_DNA"/>
</dbReference>
<comment type="caution">
    <text evidence="2">The sequence shown here is derived from an EMBL/GenBank/DDBJ whole genome shotgun (WGS) entry which is preliminary data.</text>
</comment>
<keyword evidence="3" id="KW-1185">Reference proteome</keyword>
<sequence length="341" mass="37275">MSQSSGSDQLLPDLRKEIEVSVYIFAGSTAVFVWDILNNLHSDYSLLFKHRLNAATLAYFVSRIASFAYVLGSTIFACESLYSALSAFFPIGVSGTAFLFFIRVRAIFNGERMPTIIFGCLWLAVLASSIANSTTGRAIGLGNPTLCVVALQHVPPALLGLVGIAITMHDTIVFLAISYRLISNVQAEPQTPWEQFKALFSGADLPAFSKSLFMDGQMYYMIAVVVNIATTVVAYAPVSPVYRSLLVIPSVTITCIMACRVYRNVKLGVTHRNGDFMLPTLNTGNTILPTFVQFSAEHTVELHIGANHSDYTEQERNIHLHLASRGKNSNHSAPSPSNDIL</sequence>
<gene>
    <name evidence="2" type="ORF">B0H16DRAFT_1314327</name>
</gene>
<feature type="transmembrane region" description="Helical" evidence="1">
    <location>
        <begin position="57"/>
        <end position="76"/>
    </location>
</feature>
<feature type="transmembrane region" description="Helical" evidence="1">
    <location>
        <begin position="244"/>
        <end position="262"/>
    </location>
</feature>
<proteinExistence type="predicted"/>
<feature type="transmembrane region" description="Helical" evidence="1">
    <location>
        <begin position="154"/>
        <end position="177"/>
    </location>
</feature>
<reference evidence="2" key="1">
    <citation type="submission" date="2023-03" db="EMBL/GenBank/DDBJ databases">
        <title>Massive genome expansion in bonnet fungi (Mycena s.s.) driven by repeated elements and novel gene families across ecological guilds.</title>
        <authorList>
            <consortium name="Lawrence Berkeley National Laboratory"/>
            <person name="Harder C.B."/>
            <person name="Miyauchi S."/>
            <person name="Viragh M."/>
            <person name="Kuo A."/>
            <person name="Thoen E."/>
            <person name="Andreopoulos B."/>
            <person name="Lu D."/>
            <person name="Skrede I."/>
            <person name="Drula E."/>
            <person name="Henrissat B."/>
            <person name="Morin E."/>
            <person name="Kohler A."/>
            <person name="Barry K."/>
            <person name="LaButti K."/>
            <person name="Morin E."/>
            <person name="Salamov A."/>
            <person name="Lipzen A."/>
            <person name="Mereny Z."/>
            <person name="Hegedus B."/>
            <person name="Baldrian P."/>
            <person name="Stursova M."/>
            <person name="Weitz H."/>
            <person name="Taylor A."/>
            <person name="Grigoriev I.V."/>
            <person name="Nagy L.G."/>
            <person name="Martin F."/>
            <person name="Kauserud H."/>
        </authorList>
    </citation>
    <scope>NUCLEOTIDE SEQUENCE</scope>
    <source>
        <strain evidence="2">CBHHK182m</strain>
    </source>
</reference>
<accession>A0AAD7J671</accession>
<feature type="transmembrane region" description="Helical" evidence="1">
    <location>
        <begin position="20"/>
        <end position="37"/>
    </location>
</feature>
<dbReference type="AlphaFoldDB" id="A0AAD7J671"/>
<feature type="transmembrane region" description="Helical" evidence="1">
    <location>
        <begin position="218"/>
        <end position="238"/>
    </location>
</feature>
<evidence type="ECO:0000313" key="3">
    <source>
        <dbReference type="Proteomes" id="UP001215598"/>
    </source>
</evidence>
<protein>
    <submittedName>
        <fullName evidence="2">Uncharacterized protein</fullName>
    </submittedName>
</protein>
<evidence type="ECO:0000256" key="1">
    <source>
        <dbReference type="SAM" id="Phobius"/>
    </source>
</evidence>
<keyword evidence="1" id="KW-0472">Membrane</keyword>
<keyword evidence="1" id="KW-1133">Transmembrane helix</keyword>
<keyword evidence="1" id="KW-0812">Transmembrane</keyword>
<evidence type="ECO:0000313" key="2">
    <source>
        <dbReference type="EMBL" id="KAJ7757613.1"/>
    </source>
</evidence>
<organism evidence="2 3">
    <name type="scientific">Mycena metata</name>
    <dbReference type="NCBI Taxonomy" id="1033252"/>
    <lineage>
        <taxon>Eukaryota</taxon>
        <taxon>Fungi</taxon>
        <taxon>Dikarya</taxon>
        <taxon>Basidiomycota</taxon>
        <taxon>Agaricomycotina</taxon>
        <taxon>Agaricomycetes</taxon>
        <taxon>Agaricomycetidae</taxon>
        <taxon>Agaricales</taxon>
        <taxon>Marasmiineae</taxon>
        <taxon>Mycenaceae</taxon>
        <taxon>Mycena</taxon>
    </lineage>
</organism>
<feature type="transmembrane region" description="Helical" evidence="1">
    <location>
        <begin position="114"/>
        <end position="134"/>
    </location>
</feature>
<name>A0AAD7J671_9AGAR</name>
<dbReference type="Proteomes" id="UP001215598">
    <property type="component" value="Unassembled WGS sequence"/>
</dbReference>